<comment type="caution">
    <text evidence="1">The sequence shown here is derived from an EMBL/GenBank/DDBJ whole genome shotgun (WGS) entry which is preliminary data.</text>
</comment>
<protein>
    <submittedName>
        <fullName evidence="1">Uncharacterized protein</fullName>
    </submittedName>
</protein>
<organism evidence="1 2">
    <name type="scientific">Trichinella nelsoni</name>
    <dbReference type="NCBI Taxonomy" id="6336"/>
    <lineage>
        <taxon>Eukaryota</taxon>
        <taxon>Metazoa</taxon>
        <taxon>Ecdysozoa</taxon>
        <taxon>Nematoda</taxon>
        <taxon>Enoplea</taxon>
        <taxon>Dorylaimia</taxon>
        <taxon>Trichinellida</taxon>
        <taxon>Trichinellidae</taxon>
        <taxon>Trichinella</taxon>
    </lineage>
</organism>
<proteinExistence type="predicted"/>
<accession>A0A0V0RU28</accession>
<dbReference type="AlphaFoldDB" id="A0A0V0RU28"/>
<dbReference type="EMBL" id="JYDL01000079">
    <property type="protein sequence ID" value="KRX17985.1"/>
    <property type="molecule type" value="Genomic_DNA"/>
</dbReference>
<keyword evidence="2" id="KW-1185">Reference proteome</keyword>
<sequence>MTALSKADSELSTCFLSVLDLLNVALLTAKNAFSKYEQYSNSYVILNNISFQHALPYKYATSLQGHSMLSVDEDLELM</sequence>
<dbReference type="Proteomes" id="UP000054630">
    <property type="component" value="Unassembled WGS sequence"/>
</dbReference>
<name>A0A0V0RU28_9BILA</name>
<reference evidence="1 2" key="1">
    <citation type="submission" date="2015-01" db="EMBL/GenBank/DDBJ databases">
        <title>Evolution of Trichinella species and genotypes.</title>
        <authorList>
            <person name="Korhonen P.K."/>
            <person name="Edoardo P."/>
            <person name="Giuseppe L.R."/>
            <person name="Gasser R.B."/>
        </authorList>
    </citation>
    <scope>NUCLEOTIDE SEQUENCE [LARGE SCALE GENOMIC DNA]</scope>
    <source>
        <strain evidence="1">ISS37</strain>
    </source>
</reference>
<evidence type="ECO:0000313" key="1">
    <source>
        <dbReference type="EMBL" id="KRX17985.1"/>
    </source>
</evidence>
<evidence type="ECO:0000313" key="2">
    <source>
        <dbReference type="Proteomes" id="UP000054630"/>
    </source>
</evidence>
<gene>
    <name evidence="1" type="ORF">T07_4778</name>
</gene>